<proteinExistence type="predicted"/>
<dbReference type="InterPro" id="IPR013022">
    <property type="entry name" value="Xyl_isomerase-like_TIM-brl"/>
</dbReference>
<gene>
    <name evidence="3" type="ORF">FTUN_7328</name>
</gene>
<dbReference type="InterPro" id="IPR036237">
    <property type="entry name" value="Xyl_isomerase-like_sf"/>
</dbReference>
<organism evidence="3 4">
    <name type="scientific">Frigoriglobus tundricola</name>
    <dbReference type="NCBI Taxonomy" id="2774151"/>
    <lineage>
        <taxon>Bacteria</taxon>
        <taxon>Pseudomonadati</taxon>
        <taxon>Planctomycetota</taxon>
        <taxon>Planctomycetia</taxon>
        <taxon>Gemmatales</taxon>
        <taxon>Gemmataceae</taxon>
        <taxon>Frigoriglobus</taxon>
    </lineage>
</organism>
<dbReference type="Pfam" id="PF01261">
    <property type="entry name" value="AP_endonuc_2"/>
    <property type="match status" value="1"/>
</dbReference>
<feature type="domain" description="Xylose isomerase-like TIM barrel" evidence="2">
    <location>
        <begin position="202"/>
        <end position="376"/>
    </location>
</feature>
<accession>A0A6M5Z0J7</accession>
<dbReference type="InterPro" id="IPR050312">
    <property type="entry name" value="IolE/XylAMocC-like"/>
</dbReference>
<protein>
    <recommendedName>
        <fullName evidence="2">Xylose isomerase-like TIM barrel domain-containing protein</fullName>
    </recommendedName>
</protein>
<dbReference type="Gene3D" id="3.20.20.150">
    <property type="entry name" value="Divalent-metal-dependent TIM barrel enzymes"/>
    <property type="match status" value="1"/>
</dbReference>
<dbReference type="RefSeq" id="WP_171474624.1">
    <property type="nucleotide sequence ID" value="NZ_CP053452.2"/>
</dbReference>
<evidence type="ECO:0000259" key="2">
    <source>
        <dbReference type="Pfam" id="PF01261"/>
    </source>
</evidence>
<feature type="compositionally biased region" description="Basic residues" evidence="1">
    <location>
        <begin position="12"/>
        <end position="22"/>
    </location>
</feature>
<dbReference type="Proteomes" id="UP000503447">
    <property type="component" value="Chromosome"/>
</dbReference>
<feature type="region of interest" description="Disordered" evidence="1">
    <location>
        <begin position="1"/>
        <end position="22"/>
    </location>
</feature>
<dbReference type="AlphaFoldDB" id="A0A6M5Z0J7"/>
<keyword evidence="4" id="KW-1185">Reference proteome</keyword>
<dbReference type="PANTHER" id="PTHR12110">
    <property type="entry name" value="HYDROXYPYRUVATE ISOMERASE"/>
    <property type="match status" value="1"/>
</dbReference>
<dbReference type="EMBL" id="CP053452">
    <property type="protein sequence ID" value="QJW99705.1"/>
    <property type="molecule type" value="Genomic_DNA"/>
</dbReference>
<evidence type="ECO:0000313" key="3">
    <source>
        <dbReference type="EMBL" id="QJW99705.1"/>
    </source>
</evidence>
<name>A0A6M5Z0J7_9BACT</name>
<dbReference type="PANTHER" id="PTHR12110:SF21">
    <property type="entry name" value="XYLOSE ISOMERASE-LIKE TIM BARREL DOMAIN-CONTAINING PROTEIN"/>
    <property type="match status" value="1"/>
</dbReference>
<evidence type="ECO:0000313" key="4">
    <source>
        <dbReference type="Proteomes" id="UP000503447"/>
    </source>
</evidence>
<dbReference type="KEGG" id="ftj:FTUN_7328"/>
<evidence type="ECO:0000256" key="1">
    <source>
        <dbReference type="SAM" id="MobiDB-lite"/>
    </source>
</evidence>
<sequence length="397" mass="43587">MGFAQTVDAHGKPVHKSGKGSHHQIGLVRGQFGGVEFGKWVKFIADAGFDGWEEASWELDLRRCDTDAGAAEYAKERVALAKSHGLEIFTVATHLQGQVLGDEPSAKTLNFCSGKGQAKAAYKAWRAAGNNPPRTDPFFVPEEVGALIRKEAETDLFACARYAGALSKLQGRKVAMSGFVGSPAHCWSHWFLFPPLPSSIEGYDIPDVLKVSLELLVERFGPFWNECRKQGVTFDLECHPSERAMGDLESAGDYINHMNKAGFEGVVGFNLDGSHMEWQNVSVIQFIREFAPYIHCAHVKGVQVEREHCRGGRLGGHRSMGHWTNGWKFVTAGTARDANSLEEIFIELNRVGYEGAVSIEWEDNDADQFAGAKAALANCRRADLPPSGLKHDEALKG</sequence>
<reference evidence="4" key="1">
    <citation type="submission" date="2020-05" db="EMBL/GenBank/DDBJ databases">
        <title>Frigoriglobus tundricola gen. nov., sp. nov., a psychrotolerant cellulolytic planctomycete of the family Gemmataceae with two divergent copies of 16S rRNA gene.</title>
        <authorList>
            <person name="Kulichevskaya I.S."/>
            <person name="Ivanova A.A."/>
            <person name="Naumoff D.G."/>
            <person name="Beletsky A.V."/>
            <person name="Rijpstra W.I.C."/>
            <person name="Sinninghe Damste J.S."/>
            <person name="Mardanov A.V."/>
            <person name="Ravin N.V."/>
            <person name="Dedysh S.N."/>
        </authorList>
    </citation>
    <scope>NUCLEOTIDE SEQUENCE [LARGE SCALE GENOMIC DNA]</scope>
    <source>
        <strain evidence="4">PL17</strain>
    </source>
</reference>
<dbReference type="SUPFAM" id="SSF51658">
    <property type="entry name" value="Xylose isomerase-like"/>
    <property type="match status" value="1"/>
</dbReference>